<name>L1I4X8_GUITC</name>
<evidence type="ECO:0000256" key="1">
    <source>
        <dbReference type="SAM" id="MobiDB-lite"/>
    </source>
</evidence>
<feature type="compositionally biased region" description="Low complexity" evidence="1">
    <location>
        <begin position="1108"/>
        <end position="1127"/>
    </location>
</feature>
<dbReference type="KEGG" id="gtt:GUITHDRAFT_166922"/>
<keyword evidence="5" id="KW-1185">Reference proteome</keyword>
<sequence length="1884" mass="208315">MSHSHRTGERRNSRVTWESLKERYENSSFFAMATRYFNTALEEQVYIEQYNSLKADLDKVIKDGILSPVRRISIPARESCNLVAVLTAPNRVTEGDSRQVGKIRRMDKAIKIKLIEYDQELLDRAMYHRGRLVTYTPDVSQEIPERILPITAKVCRSIMEVAQRHINFGTVLAKNDYAKKLIIKNLSDVPLMYEIVKNNNWVSSAFMNFEGMEGMGVVKPHGQHEKDFVFTPKISGKFHEVLRIKNLQDPENQVEVTVKALVRKRNTFSLLPNSLDFGRCINGERTRMCRIEVRNETSSSRTVTIKHGNLVLKSADETKQVPLPDGALQVHYVLEKCTVVHEKVNKEEELERMERKLRIYIRKGKHGKAEKLKEKISALQGKPLPDPAPGSATEGSRNPSPSPENSDESVSGASVFTESDYSSDDQSDAEDSEWQRRQMKSECMVILPGKGLQTILLNLSIGEISQAGELLSSFGSQRTIRGQLIAHETANRDSHKHELEVEGLTRSGTLTAEQVRAARSSFPSSSLSSSTARPSHSRMIGSALEVRPSFVEMNEVYVGEIFEGSFEIHNRSSAALGYLVMNPSGKKKEQHKEKPGALNVEEVEGRMRAAGSSRGETFKFSCQHGKLDPGASQTISFTCIPDQTGRQTHTIMVRNITQTADSTVMVSFSGRKRGKESSSYLKFPQCQEWDNGVLGMDFGECYIAPKGTTHKNRYLKTVEMKIVSVHETDSVLLSIRSNLANQILIFSDKDLSLPAENIHLLPKHEITVWICILAPVEGKKESSKWDTVGFGATTLWDEYNKGVSRELVVGITVDLVDPETRESIGRIGKSIMKLSTKFIDLGTSRNLGNTMKASFTVSNHSDHLPLRFAVSPPAGVHVSYRRSELDGRKKRLTKELFSKLDVRGDGLISVAELEQEFSELSSLLERCEDLQDKKLVDYQDYERLMKEEEGKSVEVVEIVYKCSEFGLFLEPLIVANLSANQFWSSHEEKQEILILHFAEEGVIQSDSPPPASFFSVIDSTISLLSVWKTYDVDKTQSMFIESFNDKGKWPCLNMRCNYVVPGYVDLLLNPPLLNGQVGFGAGSAYSEGYSSGTPNKIAIFDSGRGSYNSLPDSSPSSGATSPVSSSSRRVTAALQGQKRPESRSATGSFSLSQSFNQTASLLTVENLPHSDTEKALSPSLSSSPTQAVAGSPSAVSGSTTPPLSSSQQPIRSVLPGMGGIESTDFIELFKPKEANLQPYIDEIILAQAQGIQISAIVLKNTTSQAITLRPLSSLRLIVQAGSVPNIIPELNEQVRSSQARKLSLEASQLLSLEGAESETSNPVSVEKWAIKAGWDANPVGQPFTIPSNDSVILYVAMIPSPENVSLSSTDAQVSACWVEMLEKLKTGARVPFEAPLLFECDRKSLGCASTGYSSNRSNFIVHRIMLSGCWGQPLARHVSPAGVFVGEPQLIDLGKIGHVNQWNAVPFSLKIANSADVPLLIESKASKFSGPGFDYPKTMHEIVFLSSSSDRQEELSSCYNQIDPLEQGIVQGLFKPAMVNEGGLCQFDITVSNVHNPFNSLTFVLTARVIASTLLHFTGRQLISEGQVKEGGFQLTMPELVIPSPREAKSSELITVTNINDEPLELHAYVEIEESVLNLLTVDILSSSTSTHVESFSLNPAQSMQIVVVCKCKEGLFKVPEGLKDRGKIALAKILFQSPSLPTEQVKHERKKRRRGEGEQPEHDKKGVLVLGSLAQGSTISVDCERLSLTWKLETLQDPKISLRGEQDETWQSTSLLLTSLSGSGVPYEVKPRLIQGMDSSMVRIEPSSGFLSGYESLTMRLAVAPPLDKNGTIRVPPGQLELIIKDTRFEDIQDDGNAAGFRRIIVNFYVEGVERSEPVQEWR</sequence>
<feature type="region of interest" description="Disordered" evidence="1">
    <location>
        <begin position="1170"/>
        <end position="1212"/>
    </location>
</feature>
<reference evidence="5" key="2">
    <citation type="submission" date="2012-11" db="EMBL/GenBank/DDBJ databases">
        <authorList>
            <person name="Kuo A."/>
            <person name="Curtis B.A."/>
            <person name="Tanifuji G."/>
            <person name="Burki F."/>
            <person name="Gruber A."/>
            <person name="Irimia M."/>
            <person name="Maruyama S."/>
            <person name="Arias M.C."/>
            <person name="Ball S.G."/>
            <person name="Gile G.H."/>
            <person name="Hirakawa Y."/>
            <person name="Hopkins J.F."/>
            <person name="Rensing S.A."/>
            <person name="Schmutz J."/>
            <person name="Symeonidi A."/>
            <person name="Elias M."/>
            <person name="Eveleigh R.J."/>
            <person name="Herman E.K."/>
            <person name="Klute M.J."/>
            <person name="Nakayama T."/>
            <person name="Obornik M."/>
            <person name="Reyes-Prieto A."/>
            <person name="Armbrust E.V."/>
            <person name="Aves S.J."/>
            <person name="Beiko R.G."/>
            <person name="Coutinho P."/>
            <person name="Dacks J.B."/>
            <person name="Durnford D.G."/>
            <person name="Fast N.M."/>
            <person name="Green B.R."/>
            <person name="Grisdale C."/>
            <person name="Hempe F."/>
            <person name="Henrissat B."/>
            <person name="Hoppner M.P."/>
            <person name="Ishida K.-I."/>
            <person name="Kim E."/>
            <person name="Koreny L."/>
            <person name="Kroth P.G."/>
            <person name="Liu Y."/>
            <person name="Malik S.-B."/>
            <person name="Maier U.G."/>
            <person name="McRose D."/>
            <person name="Mock T."/>
            <person name="Neilson J.A."/>
            <person name="Onodera N.T."/>
            <person name="Poole A.M."/>
            <person name="Pritham E.J."/>
            <person name="Richards T.A."/>
            <person name="Rocap G."/>
            <person name="Roy S.W."/>
            <person name="Sarai C."/>
            <person name="Schaack S."/>
            <person name="Shirato S."/>
            <person name="Slamovits C.H."/>
            <person name="Spencer D.F."/>
            <person name="Suzuki S."/>
            <person name="Worden A.Z."/>
            <person name="Zauner S."/>
            <person name="Barry K."/>
            <person name="Bell C."/>
            <person name="Bharti A.K."/>
            <person name="Crow J.A."/>
            <person name="Grimwood J."/>
            <person name="Kramer R."/>
            <person name="Lindquist E."/>
            <person name="Lucas S."/>
            <person name="Salamov A."/>
            <person name="McFadden G.I."/>
            <person name="Lane C.E."/>
            <person name="Keeling P.J."/>
            <person name="Gray M.W."/>
            <person name="Grigoriev I.V."/>
            <person name="Archibald J.M."/>
        </authorList>
    </citation>
    <scope>NUCLEOTIDE SEQUENCE</scope>
    <source>
        <strain evidence="5">CCMP2712</strain>
    </source>
</reference>
<proteinExistence type="predicted"/>
<dbReference type="EMBL" id="JH993315">
    <property type="protein sequence ID" value="EKX31271.1"/>
    <property type="molecule type" value="Genomic_DNA"/>
</dbReference>
<dbReference type="PANTHER" id="PTHR39211">
    <property type="entry name" value="CHROMOSOME 7, WHOLE GENOME SHOTGUN SEQUENCE"/>
    <property type="match status" value="1"/>
</dbReference>
<dbReference type="EnsemblProtists" id="EKX31271">
    <property type="protein sequence ID" value="EKX31271"/>
    <property type="gene ID" value="GUITHDRAFT_166922"/>
</dbReference>
<dbReference type="InterPro" id="IPR002048">
    <property type="entry name" value="EF_hand_dom"/>
</dbReference>
<dbReference type="HOGENOM" id="CLU_236158_0_0_1"/>
<feature type="compositionally biased region" description="Basic and acidic residues" evidence="1">
    <location>
        <begin position="1716"/>
        <end position="1726"/>
    </location>
</feature>
<gene>
    <name evidence="3" type="ORF">GUITHDRAFT_166922</name>
</gene>
<evidence type="ECO:0000313" key="4">
    <source>
        <dbReference type="EnsemblProtists" id="EKX31271"/>
    </source>
</evidence>
<accession>L1I4X8</accession>
<protein>
    <recommendedName>
        <fullName evidence="2">EF-hand domain-containing protein</fullName>
    </recommendedName>
</protein>
<evidence type="ECO:0000259" key="2">
    <source>
        <dbReference type="PROSITE" id="PS50222"/>
    </source>
</evidence>
<dbReference type="eggNOG" id="ENOG502QU5A">
    <property type="taxonomic scope" value="Eukaryota"/>
</dbReference>
<feature type="compositionally biased region" description="Acidic residues" evidence="1">
    <location>
        <begin position="421"/>
        <end position="432"/>
    </location>
</feature>
<feature type="region of interest" description="Disordered" evidence="1">
    <location>
        <begin position="1702"/>
        <end position="1726"/>
    </location>
</feature>
<evidence type="ECO:0000313" key="3">
    <source>
        <dbReference type="EMBL" id="EKX31271.1"/>
    </source>
</evidence>
<reference evidence="3 5" key="1">
    <citation type="journal article" date="2012" name="Nature">
        <title>Algal genomes reveal evolutionary mosaicism and the fate of nucleomorphs.</title>
        <authorList>
            <consortium name="DOE Joint Genome Institute"/>
            <person name="Curtis B.A."/>
            <person name="Tanifuji G."/>
            <person name="Burki F."/>
            <person name="Gruber A."/>
            <person name="Irimia M."/>
            <person name="Maruyama S."/>
            <person name="Arias M.C."/>
            <person name="Ball S.G."/>
            <person name="Gile G.H."/>
            <person name="Hirakawa Y."/>
            <person name="Hopkins J.F."/>
            <person name="Kuo A."/>
            <person name="Rensing S.A."/>
            <person name="Schmutz J."/>
            <person name="Symeonidi A."/>
            <person name="Elias M."/>
            <person name="Eveleigh R.J."/>
            <person name="Herman E.K."/>
            <person name="Klute M.J."/>
            <person name="Nakayama T."/>
            <person name="Obornik M."/>
            <person name="Reyes-Prieto A."/>
            <person name="Armbrust E.V."/>
            <person name="Aves S.J."/>
            <person name="Beiko R.G."/>
            <person name="Coutinho P."/>
            <person name="Dacks J.B."/>
            <person name="Durnford D.G."/>
            <person name="Fast N.M."/>
            <person name="Green B.R."/>
            <person name="Grisdale C.J."/>
            <person name="Hempel F."/>
            <person name="Henrissat B."/>
            <person name="Hoppner M.P."/>
            <person name="Ishida K."/>
            <person name="Kim E."/>
            <person name="Koreny L."/>
            <person name="Kroth P.G."/>
            <person name="Liu Y."/>
            <person name="Malik S.B."/>
            <person name="Maier U.G."/>
            <person name="McRose D."/>
            <person name="Mock T."/>
            <person name="Neilson J.A."/>
            <person name="Onodera N.T."/>
            <person name="Poole A.M."/>
            <person name="Pritham E.J."/>
            <person name="Richards T.A."/>
            <person name="Rocap G."/>
            <person name="Roy S.W."/>
            <person name="Sarai C."/>
            <person name="Schaack S."/>
            <person name="Shirato S."/>
            <person name="Slamovits C.H."/>
            <person name="Spencer D.F."/>
            <person name="Suzuki S."/>
            <person name="Worden A.Z."/>
            <person name="Zauner S."/>
            <person name="Barry K."/>
            <person name="Bell C."/>
            <person name="Bharti A.K."/>
            <person name="Crow J.A."/>
            <person name="Grimwood J."/>
            <person name="Kramer R."/>
            <person name="Lindquist E."/>
            <person name="Lucas S."/>
            <person name="Salamov A."/>
            <person name="McFadden G.I."/>
            <person name="Lane C.E."/>
            <person name="Keeling P.J."/>
            <person name="Gray M.W."/>
            <person name="Grigoriev I.V."/>
            <person name="Archibald J.M."/>
        </authorList>
    </citation>
    <scope>NUCLEOTIDE SEQUENCE</scope>
    <source>
        <strain evidence="3 5">CCMP2712</strain>
    </source>
</reference>
<feature type="region of interest" description="Disordered" evidence="1">
    <location>
        <begin position="376"/>
        <end position="436"/>
    </location>
</feature>
<dbReference type="PANTHER" id="PTHR39211:SF1">
    <property type="entry name" value="ABNORMAL SPINDLE-LIKE MICROCEPHALY-ASSOCIATED PROTEIN ASH DOMAIN-CONTAINING PROTEIN"/>
    <property type="match status" value="1"/>
</dbReference>
<reference evidence="4" key="3">
    <citation type="submission" date="2016-03" db="UniProtKB">
        <authorList>
            <consortium name="EnsemblProtists"/>
        </authorList>
    </citation>
    <scope>IDENTIFICATION</scope>
</reference>
<dbReference type="PROSITE" id="PS50222">
    <property type="entry name" value="EF_HAND_2"/>
    <property type="match status" value="1"/>
</dbReference>
<dbReference type="GeneID" id="17287992"/>
<dbReference type="PaxDb" id="55529-EKX31271"/>
<dbReference type="GO" id="GO:0005509">
    <property type="term" value="F:calcium ion binding"/>
    <property type="evidence" value="ECO:0007669"/>
    <property type="project" value="InterPro"/>
</dbReference>
<feature type="domain" description="EF-hand" evidence="2">
    <location>
        <begin position="888"/>
        <end position="923"/>
    </location>
</feature>
<dbReference type="InterPro" id="IPR011992">
    <property type="entry name" value="EF-hand-dom_pair"/>
</dbReference>
<dbReference type="Gene3D" id="2.60.40.10">
    <property type="entry name" value="Immunoglobulins"/>
    <property type="match status" value="2"/>
</dbReference>
<dbReference type="Proteomes" id="UP000011087">
    <property type="component" value="Unassembled WGS sequence"/>
</dbReference>
<dbReference type="OrthoDB" id="252265at2759"/>
<dbReference type="SUPFAM" id="SSF47473">
    <property type="entry name" value="EF-hand"/>
    <property type="match status" value="1"/>
</dbReference>
<evidence type="ECO:0000313" key="5">
    <source>
        <dbReference type="Proteomes" id="UP000011087"/>
    </source>
</evidence>
<feature type="region of interest" description="Disordered" evidence="1">
    <location>
        <begin position="1108"/>
        <end position="1151"/>
    </location>
</feature>
<organism evidence="3">
    <name type="scientific">Guillardia theta (strain CCMP2712)</name>
    <name type="common">Cryptophyte</name>
    <dbReference type="NCBI Taxonomy" id="905079"/>
    <lineage>
        <taxon>Eukaryota</taxon>
        <taxon>Cryptophyceae</taxon>
        <taxon>Pyrenomonadales</taxon>
        <taxon>Geminigeraceae</taxon>
        <taxon>Guillardia</taxon>
    </lineage>
</organism>
<dbReference type="RefSeq" id="XP_005818251.1">
    <property type="nucleotide sequence ID" value="XM_005818194.1"/>
</dbReference>
<feature type="compositionally biased region" description="Low complexity" evidence="1">
    <location>
        <begin position="1187"/>
        <end position="1209"/>
    </location>
</feature>
<dbReference type="InterPro" id="IPR013783">
    <property type="entry name" value="Ig-like_fold"/>
</dbReference>